<evidence type="ECO:0000313" key="8">
    <source>
        <dbReference type="EMBL" id="KAF8397966.1"/>
    </source>
</evidence>
<keyword evidence="9" id="KW-1185">Reference proteome</keyword>
<keyword evidence="4" id="KW-1133">Transmembrane helix</keyword>
<evidence type="ECO:0000259" key="6">
    <source>
        <dbReference type="Pfam" id="PF03168"/>
    </source>
</evidence>
<dbReference type="Gene3D" id="2.60.40.420">
    <property type="entry name" value="Cupredoxins - blue copper proteins"/>
    <property type="match status" value="1"/>
</dbReference>
<organism evidence="8 9">
    <name type="scientific">Tetracentron sinense</name>
    <name type="common">Spur-leaf</name>
    <dbReference type="NCBI Taxonomy" id="13715"/>
    <lineage>
        <taxon>Eukaryota</taxon>
        <taxon>Viridiplantae</taxon>
        <taxon>Streptophyta</taxon>
        <taxon>Embryophyta</taxon>
        <taxon>Tracheophyta</taxon>
        <taxon>Spermatophyta</taxon>
        <taxon>Magnoliopsida</taxon>
        <taxon>Trochodendrales</taxon>
        <taxon>Trochodendraceae</taxon>
        <taxon>Tetracentron</taxon>
    </lineage>
</organism>
<evidence type="ECO:0000256" key="3">
    <source>
        <dbReference type="ARBA" id="ARBA00022692"/>
    </source>
</evidence>
<dbReference type="InterPro" id="IPR004864">
    <property type="entry name" value="LEA_2"/>
</dbReference>
<dbReference type="GO" id="GO:0009506">
    <property type="term" value="C:plasmodesma"/>
    <property type="evidence" value="ECO:0007669"/>
    <property type="project" value="TreeGrafter"/>
</dbReference>
<reference evidence="8 9" key="1">
    <citation type="submission" date="2020-04" db="EMBL/GenBank/DDBJ databases">
        <title>Plant Genome Project.</title>
        <authorList>
            <person name="Zhang R.-G."/>
        </authorList>
    </citation>
    <scope>NUCLEOTIDE SEQUENCE [LARGE SCALE GENOMIC DNA]</scope>
    <source>
        <strain evidence="8">YNK0</strain>
        <tissue evidence="8">Leaf</tissue>
    </source>
</reference>
<dbReference type="InterPro" id="IPR011706">
    <property type="entry name" value="Cu-oxidase_C"/>
</dbReference>
<feature type="domain" description="Plastocyanin-like" evidence="7">
    <location>
        <begin position="3"/>
        <end position="69"/>
    </location>
</feature>
<keyword evidence="5" id="KW-0472">Membrane</keyword>
<comment type="caution">
    <text evidence="8">The sequence shown here is derived from an EMBL/GenBank/DDBJ whole genome shotgun (WGS) entry which is preliminary data.</text>
</comment>
<evidence type="ECO:0008006" key="10">
    <source>
        <dbReference type="Google" id="ProtNLM"/>
    </source>
</evidence>
<dbReference type="GO" id="GO:0098542">
    <property type="term" value="P:defense response to other organism"/>
    <property type="evidence" value="ECO:0007669"/>
    <property type="project" value="InterPro"/>
</dbReference>
<dbReference type="AlphaFoldDB" id="A0A835DCC1"/>
<proteinExistence type="inferred from homology"/>
<name>A0A835DCC1_TETSI</name>
<dbReference type="InterPro" id="IPR008972">
    <property type="entry name" value="Cupredoxin"/>
</dbReference>
<dbReference type="PANTHER" id="PTHR31415">
    <property type="entry name" value="OS05G0367900 PROTEIN"/>
    <property type="match status" value="1"/>
</dbReference>
<dbReference type="PANTHER" id="PTHR31415:SF130">
    <property type="entry name" value="NDR1_HIN1-LIKE PROTEIN 6"/>
    <property type="match status" value="1"/>
</dbReference>
<keyword evidence="3" id="KW-0812">Transmembrane</keyword>
<evidence type="ECO:0000256" key="4">
    <source>
        <dbReference type="ARBA" id="ARBA00022989"/>
    </source>
</evidence>
<gene>
    <name evidence="8" type="ORF">HHK36_016892</name>
</gene>
<evidence type="ECO:0000259" key="7">
    <source>
        <dbReference type="Pfam" id="PF07731"/>
    </source>
</evidence>
<dbReference type="Proteomes" id="UP000655225">
    <property type="component" value="Unassembled WGS sequence"/>
</dbReference>
<dbReference type="Pfam" id="PF07731">
    <property type="entry name" value="Cu-oxidase_2"/>
    <property type="match status" value="1"/>
</dbReference>
<dbReference type="GO" id="GO:0016491">
    <property type="term" value="F:oxidoreductase activity"/>
    <property type="evidence" value="ECO:0007669"/>
    <property type="project" value="InterPro"/>
</dbReference>
<feature type="domain" description="Late embryogenesis abundant protein LEA-2 subgroup" evidence="6">
    <location>
        <begin position="110"/>
        <end position="201"/>
    </location>
</feature>
<dbReference type="SUPFAM" id="SSF49503">
    <property type="entry name" value="Cupredoxins"/>
    <property type="match status" value="1"/>
</dbReference>
<evidence type="ECO:0000313" key="9">
    <source>
        <dbReference type="Proteomes" id="UP000655225"/>
    </source>
</evidence>
<sequence>MTGTRLYRLPYNSTVQVVLQNTGIIALKNHPIYLHGFNFFVVGRGLGNFNSKKDTKKFNLVDPVERNTIGEPCLVLALPFGSAYFMGAQDVLYLSQLVKIFITANWDFAFSVRNPNKKMAIFYDRVQSSVFYRDQFLSQTSLPPFHLGKKNQTTVRARFVALSAYVGDRVVMDIAGDRAAGVVNFNVKMLAWVRFKTGAWRTRIRLMRVFCNGVRVGFSSSTGPGTMLGGSGECEVDL</sequence>
<evidence type="ECO:0000256" key="1">
    <source>
        <dbReference type="ARBA" id="ARBA00004167"/>
    </source>
</evidence>
<evidence type="ECO:0000256" key="2">
    <source>
        <dbReference type="ARBA" id="ARBA00010609"/>
    </source>
</evidence>
<dbReference type="EMBL" id="JABCRI010000011">
    <property type="protein sequence ID" value="KAF8397966.1"/>
    <property type="molecule type" value="Genomic_DNA"/>
</dbReference>
<protein>
    <recommendedName>
        <fullName evidence="10">Plastocyanin-like domain-containing protein</fullName>
    </recommendedName>
</protein>
<comment type="similarity">
    <text evidence="2">Belongs to the multicopper oxidase family.</text>
</comment>
<evidence type="ECO:0000256" key="5">
    <source>
        <dbReference type="ARBA" id="ARBA00023136"/>
    </source>
</evidence>
<dbReference type="InterPro" id="IPR044839">
    <property type="entry name" value="NDR1-like"/>
</dbReference>
<dbReference type="GO" id="GO:0005507">
    <property type="term" value="F:copper ion binding"/>
    <property type="evidence" value="ECO:0007669"/>
    <property type="project" value="InterPro"/>
</dbReference>
<dbReference type="Pfam" id="PF03168">
    <property type="entry name" value="LEA_2"/>
    <property type="match status" value="1"/>
</dbReference>
<comment type="subcellular location">
    <subcellularLocation>
        <location evidence="1">Membrane</location>
        <topology evidence="1">Single-pass membrane protein</topology>
    </subcellularLocation>
</comment>
<accession>A0A835DCC1</accession>
<dbReference type="GO" id="GO:0005886">
    <property type="term" value="C:plasma membrane"/>
    <property type="evidence" value="ECO:0007669"/>
    <property type="project" value="TreeGrafter"/>
</dbReference>
<dbReference type="OrthoDB" id="695142at2759"/>